<evidence type="ECO:0000256" key="2">
    <source>
        <dbReference type="ARBA" id="ARBA00016161"/>
    </source>
</evidence>
<evidence type="ECO:0000313" key="5">
    <source>
        <dbReference type="EMBL" id="KAJ1721949.1"/>
    </source>
</evidence>
<feature type="region of interest" description="Disordered" evidence="3">
    <location>
        <begin position="1"/>
        <end position="138"/>
    </location>
</feature>
<feature type="compositionally biased region" description="Basic residues" evidence="3">
    <location>
        <begin position="76"/>
        <end position="101"/>
    </location>
</feature>
<keyword evidence="6" id="KW-1185">Reference proteome</keyword>
<dbReference type="InterPro" id="IPR026714">
    <property type="entry name" value="SMAP"/>
</dbReference>
<comment type="similarity">
    <text evidence="1">Belongs to the SMAP family.</text>
</comment>
<proteinExistence type="inferred from homology"/>
<name>A0A9W7XVZ2_9FUNG</name>
<gene>
    <name evidence="5" type="ORF">LPJ53_003582</name>
</gene>
<organism evidence="5 6">
    <name type="scientific">Coemansia erecta</name>
    <dbReference type="NCBI Taxonomy" id="147472"/>
    <lineage>
        <taxon>Eukaryota</taxon>
        <taxon>Fungi</taxon>
        <taxon>Fungi incertae sedis</taxon>
        <taxon>Zoopagomycota</taxon>
        <taxon>Kickxellomycotina</taxon>
        <taxon>Kickxellomycetes</taxon>
        <taxon>Kickxellales</taxon>
        <taxon>Kickxellaceae</taxon>
        <taxon>Coemansia</taxon>
    </lineage>
</organism>
<feature type="compositionally biased region" description="Low complexity" evidence="3">
    <location>
        <begin position="105"/>
        <end position="117"/>
    </location>
</feature>
<accession>A0A9W7XVZ2</accession>
<dbReference type="PANTHER" id="PTHR22175">
    <property type="entry name" value="SMALL ACIDIC PROTEIN-RELATED"/>
    <property type="match status" value="1"/>
</dbReference>
<feature type="compositionally biased region" description="Basic and acidic residues" evidence="3">
    <location>
        <begin position="1"/>
        <end position="26"/>
    </location>
</feature>
<comment type="caution">
    <text evidence="5">The sequence shown here is derived from an EMBL/GenBank/DDBJ whole genome shotgun (WGS) entry which is preliminary data.</text>
</comment>
<protein>
    <recommendedName>
        <fullName evidence="2">Small acidic protein</fullName>
    </recommendedName>
</protein>
<dbReference type="AlphaFoldDB" id="A0A9W7XVZ2"/>
<evidence type="ECO:0000256" key="3">
    <source>
        <dbReference type="SAM" id="MobiDB-lite"/>
    </source>
</evidence>
<dbReference type="OrthoDB" id="10066125at2759"/>
<evidence type="ECO:0000313" key="6">
    <source>
        <dbReference type="Proteomes" id="UP001149813"/>
    </source>
</evidence>
<evidence type="ECO:0000259" key="4">
    <source>
        <dbReference type="Pfam" id="PF15477"/>
    </source>
</evidence>
<feature type="domain" description="Small acidic protein-like" evidence="4">
    <location>
        <begin position="139"/>
        <end position="210"/>
    </location>
</feature>
<sequence>MATHTRFDSDTEVVAKDAKKSKDKKDRKSRKHSEDSDAGSIKAKKSEDRKEKEKEKEKSSKKRKSDLPDSGDDEKKKKKKKSKKDKKDKTSKKEKKSKSRKAKESSSSDNGSSSSSSSDEEDKGKDSGTPAAASGWNNWMAADLGSKERTDKFLRLMGVRNVKDVPAAGNAGGASPFESAISTATQARINQDLQKGFDAAMSKRNQGMRGGAASRGGLGF</sequence>
<dbReference type="PANTHER" id="PTHR22175:SF0">
    <property type="entry name" value="SMALL ACIDIC PROTEIN"/>
    <property type="match status" value="1"/>
</dbReference>
<dbReference type="Pfam" id="PF15477">
    <property type="entry name" value="SMAP"/>
    <property type="match status" value="1"/>
</dbReference>
<feature type="compositionally biased region" description="Basic and acidic residues" evidence="3">
    <location>
        <begin position="44"/>
        <end position="58"/>
    </location>
</feature>
<dbReference type="Proteomes" id="UP001149813">
    <property type="component" value="Unassembled WGS sequence"/>
</dbReference>
<dbReference type="InterPro" id="IPR028124">
    <property type="entry name" value="SMAP_dom"/>
</dbReference>
<evidence type="ECO:0000256" key="1">
    <source>
        <dbReference type="ARBA" id="ARBA00006502"/>
    </source>
</evidence>
<reference evidence="5" key="1">
    <citation type="submission" date="2022-07" db="EMBL/GenBank/DDBJ databases">
        <title>Phylogenomic reconstructions and comparative analyses of Kickxellomycotina fungi.</title>
        <authorList>
            <person name="Reynolds N.K."/>
            <person name="Stajich J.E."/>
            <person name="Barry K."/>
            <person name="Grigoriev I.V."/>
            <person name="Crous P."/>
            <person name="Smith M.E."/>
        </authorList>
    </citation>
    <scope>NUCLEOTIDE SEQUENCE</scope>
    <source>
        <strain evidence="5">NBRC 32514</strain>
    </source>
</reference>
<dbReference type="EMBL" id="JANBOJ010000139">
    <property type="protein sequence ID" value="KAJ1721949.1"/>
    <property type="molecule type" value="Genomic_DNA"/>
</dbReference>